<accession>A0A3D9CHS8</accession>
<protein>
    <recommendedName>
        <fullName evidence="4">Lipoprotein</fullName>
    </recommendedName>
</protein>
<dbReference type="EMBL" id="QNUE01000015">
    <property type="protein sequence ID" value="REC65311.1"/>
    <property type="molecule type" value="Genomic_DNA"/>
</dbReference>
<evidence type="ECO:0000313" key="3">
    <source>
        <dbReference type="Proteomes" id="UP000256769"/>
    </source>
</evidence>
<evidence type="ECO:0000313" key="2">
    <source>
        <dbReference type="EMBL" id="REC65311.1"/>
    </source>
</evidence>
<comment type="caution">
    <text evidence="2">The sequence shown here is derived from an EMBL/GenBank/DDBJ whole genome shotgun (WGS) entry which is preliminary data.</text>
</comment>
<dbReference type="PROSITE" id="PS51257">
    <property type="entry name" value="PROKAR_LIPOPROTEIN"/>
    <property type="match status" value="1"/>
</dbReference>
<dbReference type="OrthoDB" id="1273178at2"/>
<organism evidence="2 3">
    <name type="scientific">Chryseobacterium flavum</name>
    <dbReference type="NCBI Taxonomy" id="415851"/>
    <lineage>
        <taxon>Bacteria</taxon>
        <taxon>Pseudomonadati</taxon>
        <taxon>Bacteroidota</taxon>
        <taxon>Flavobacteriia</taxon>
        <taxon>Flavobacteriales</taxon>
        <taxon>Weeksellaceae</taxon>
        <taxon>Chryseobacterium group</taxon>
        <taxon>Chryseobacterium</taxon>
    </lineage>
</organism>
<name>A0A3D9CHS8_9FLAO</name>
<evidence type="ECO:0000256" key="1">
    <source>
        <dbReference type="SAM" id="SignalP"/>
    </source>
</evidence>
<keyword evidence="1" id="KW-0732">Signal</keyword>
<evidence type="ECO:0008006" key="4">
    <source>
        <dbReference type="Google" id="ProtNLM"/>
    </source>
</evidence>
<dbReference type="AlphaFoldDB" id="A0A3D9CHS8"/>
<proteinExistence type="predicted"/>
<feature type="chain" id="PRO_5017776967" description="Lipoprotein" evidence="1">
    <location>
        <begin position="23"/>
        <end position="144"/>
    </location>
</feature>
<dbReference type="Proteomes" id="UP000256769">
    <property type="component" value="Unassembled WGS sequence"/>
</dbReference>
<keyword evidence="3" id="KW-1185">Reference proteome</keyword>
<feature type="signal peptide" evidence="1">
    <location>
        <begin position="1"/>
        <end position="22"/>
    </location>
</feature>
<sequence length="144" mass="16912">MKAIKYISLALILLSISCCVNKKQKDEDQIKTTIQNFWKSVQNNDEANYLKLVDGSEEYQFAMLNQLHYLNRNYSKIRNVVESKEMQIKDTNELGESQKCVEYLFVKPNSTVEPLSVKLFFFRPVGYNKIFNVQILGNMPEWEK</sequence>
<gene>
    <name evidence="2" type="ORF">DRF59_16320</name>
</gene>
<reference evidence="2 3" key="1">
    <citation type="journal article" date="2007" name="Int. J. Syst. Evol. Microbiol.">
        <title>Chryseobacterium flavum sp. nov., isolated from polluted soil.</title>
        <authorList>
            <person name="Zhou Y."/>
            <person name="Dong J."/>
            <person name="Wang X."/>
            <person name="Huang X."/>
            <person name="Zhang K.Y."/>
            <person name="Zhang Y.Q."/>
            <person name="Guo Y.F."/>
            <person name="Lai R."/>
            <person name="Li W.J."/>
        </authorList>
    </citation>
    <scope>NUCLEOTIDE SEQUENCE [LARGE SCALE GENOMIC DNA]</scope>
    <source>
        <strain evidence="2 3">KCTC 12877</strain>
    </source>
</reference>
<dbReference type="RefSeq" id="WP_115962580.1">
    <property type="nucleotide sequence ID" value="NZ_CBCRVL010000014.1"/>
</dbReference>